<gene>
    <name evidence="3" type="ORF">SAMN04487779_10315</name>
</gene>
<dbReference type="InterPro" id="IPR005064">
    <property type="entry name" value="BUG"/>
</dbReference>
<dbReference type="AlphaFoldDB" id="A0A1G7CCT9"/>
<feature type="chain" id="PRO_5011472040" evidence="2">
    <location>
        <begin position="23"/>
        <end position="319"/>
    </location>
</feature>
<dbReference type="Gene3D" id="3.40.190.10">
    <property type="entry name" value="Periplasmic binding protein-like II"/>
    <property type="match status" value="1"/>
</dbReference>
<dbReference type="EMBL" id="FMZX01000031">
    <property type="protein sequence ID" value="SDE37053.1"/>
    <property type="molecule type" value="Genomic_DNA"/>
</dbReference>
<dbReference type="CDD" id="cd13578">
    <property type="entry name" value="PBP2_Bug27"/>
    <property type="match status" value="1"/>
</dbReference>
<comment type="similarity">
    <text evidence="1">Belongs to the UPF0065 (bug) family.</text>
</comment>
<dbReference type="InterPro" id="IPR042100">
    <property type="entry name" value="Bug_dom1"/>
</dbReference>
<dbReference type="PANTHER" id="PTHR42928">
    <property type="entry name" value="TRICARBOXYLATE-BINDING PROTEIN"/>
    <property type="match status" value="1"/>
</dbReference>
<dbReference type="Gene3D" id="3.40.190.150">
    <property type="entry name" value="Bordetella uptake gene, domain 1"/>
    <property type="match status" value="1"/>
</dbReference>
<dbReference type="PANTHER" id="PTHR42928:SF5">
    <property type="entry name" value="BLR1237 PROTEIN"/>
    <property type="match status" value="1"/>
</dbReference>
<keyword evidence="2" id="KW-0732">Signal</keyword>
<dbReference type="Pfam" id="PF03401">
    <property type="entry name" value="TctC"/>
    <property type="match status" value="1"/>
</dbReference>
<sequence>MERRALLATLGAAALLPAPALAQPFPSRPLRLLVTWPPGGTTDILARQLAPQLSARLGQPVVVENRGGASGAIGAAELARAPNDGHTFGMVTSTVISAALLSRTAYDPLRDLTPILLLARVANILVVNPSLPVRTVPELIALAKAQPGKLTFGSPGIGSAVHISGEMFKLAAGVDMVHAPYRGGGPALADVVAGHLQLMFGNASSTLPFVREGTLRAIAVTSGTRAAYLPEVPTIAETLPGFAIDEWYAVLGPAGMAPAVAERLNAAFMDIVTQPVERARLLEGGAEVAGGTVEEFRHFMAAEVEKIGGVVRDARITAE</sequence>
<proteinExistence type="inferred from homology"/>
<protein>
    <submittedName>
        <fullName evidence="3">Tripartite-type tricarboxylate transporter, receptor component TctC</fullName>
    </submittedName>
</protein>
<evidence type="ECO:0000256" key="2">
    <source>
        <dbReference type="SAM" id="SignalP"/>
    </source>
</evidence>
<dbReference type="PIRSF" id="PIRSF017082">
    <property type="entry name" value="YflP"/>
    <property type="match status" value="1"/>
</dbReference>
<keyword evidence="4" id="KW-1185">Reference proteome</keyword>
<keyword evidence="3" id="KW-0675">Receptor</keyword>
<feature type="signal peptide" evidence="2">
    <location>
        <begin position="1"/>
        <end position="22"/>
    </location>
</feature>
<reference evidence="3 4" key="1">
    <citation type="submission" date="2016-10" db="EMBL/GenBank/DDBJ databases">
        <authorList>
            <person name="de Groot N.N."/>
        </authorList>
    </citation>
    <scope>NUCLEOTIDE SEQUENCE [LARGE SCALE GENOMIC DNA]</scope>
    <source>
        <strain evidence="3 4">CPCC 100156</strain>
    </source>
</reference>
<dbReference type="STRING" id="938405.SAMN02927895_05241"/>
<evidence type="ECO:0000313" key="3">
    <source>
        <dbReference type="EMBL" id="SDE37053.1"/>
    </source>
</evidence>
<accession>A0A1G7CCT9</accession>
<evidence type="ECO:0000256" key="1">
    <source>
        <dbReference type="ARBA" id="ARBA00006987"/>
    </source>
</evidence>
<name>A0A1G7CCT9_9PROT</name>
<evidence type="ECO:0000313" key="4">
    <source>
        <dbReference type="Proteomes" id="UP000198925"/>
    </source>
</evidence>
<dbReference type="Proteomes" id="UP000198925">
    <property type="component" value="Unassembled WGS sequence"/>
</dbReference>
<dbReference type="RefSeq" id="WP_176849808.1">
    <property type="nucleotide sequence ID" value="NZ_FMZX01000031.1"/>
</dbReference>
<dbReference type="SUPFAM" id="SSF53850">
    <property type="entry name" value="Periplasmic binding protein-like II"/>
    <property type="match status" value="1"/>
</dbReference>
<organism evidence="3 4">
    <name type="scientific">Belnapia rosea</name>
    <dbReference type="NCBI Taxonomy" id="938405"/>
    <lineage>
        <taxon>Bacteria</taxon>
        <taxon>Pseudomonadati</taxon>
        <taxon>Pseudomonadota</taxon>
        <taxon>Alphaproteobacteria</taxon>
        <taxon>Acetobacterales</taxon>
        <taxon>Roseomonadaceae</taxon>
        <taxon>Belnapia</taxon>
    </lineage>
</organism>